<name>A0AAV2QYW1_MEGNR</name>
<accession>A0AAV2QYW1</accession>
<evidence type="ECO:0000313" key="2">
    <source>
        <dbReference type="Proteomes" id="UP001497623"/>
    </source>
</evidence>
<gene>
    <name evidence="1" type="ORF">MNOR_LOCUS18774</name>
</gene>
<dbReference type="EMBL" id="CAXKWB010013609">
    <property type="protein sequence ID" value="CAL4108268.1"/>
    <property type="molecule type" value="Genomic_DNA"/>
</dbReference>
<dbReference type="AlphaFoldDB" id="A0AAV2QYW1"/>
<organism evidence="1 2">
    <name type="scientific">Meganyctiphanes norvegica</name>
    <name type="common">Northern krill</name>
    <name type="synonym">Thysanopoda norvegica</name>
    <dbReference type="NCBI Taxonomy" id="48144"/>
    <lineage>
        <taxon>Eukaryota</taxon>
        <taxon>Metazoa</taxon>
        <taxon>Ecdysozoa</taxon>
        <taxon>Arthropoda</taxon>
        <taxon>Crustacea</taxon>
        <taxon>Multicrustacea</taxon>
        <taxon>Malacostraca</taxon>
        <taxon>Eumalacostraca</taxon>
        <taxon>Eucarida</taxon>
        <taxon>Euphausiacea</taxon>
        <taxon>Euphausiidae</taxon>
        <taxon>Meganyctiphanes</taxon>
    </lineage>
</organism>
<keyword evidence="2" id="KW-1185">Reference proteome</keyword>
<evidence type="ECO:0000313" key="1">
    <source>
        <dbReference type="EMBL" id="CAL4108268.1"/>
    </source>
</evidence>
<protein>
    <submittedName>
        <fullName evidence="1">Uncharacterized protein</fullName>
    </submittedName>
</protein>
<dbReference type="Proteomes" id="UP001497623">
    <property type="component" value="Unassembled WGS sequence"/>
</dbReference>
<comment type="caution">
    <text evidence="1">The sequence shown here is derived from an EMBL/GenBank/DDBJ whole genome shotgun (WGS) entry which is preliminary data.</text>
</comment>
<sequence length="137" mass="15773">MITNIEVYNMLKNQSIGEVANALIIKFGEEIGSINTVKANINRMKNGKPRKSQMSPESIYWSNTVFYQVEEPEYDSEMEIETKGPGQPKSRLVDNPVSKTVRKIMKPKIDELIKFADSQGVKYEDVIKLLEQRYKKN</sequence>
<reference evidence="1 2" key="1">
    <citation type="submission" date="2024-05" db="EMBL/GenBank/DDBJ databases">
        <authorList>
            <person name="Wallberg A."/>
        </authorList>
    </citation>
    <scope>NUCLEOTIDE SEQUENCE [LARGE SCALE GENOMIC DNA]</scope>
</reference>
<proteinExistence type="predicted"/>